<sequence>MSSLVAYTEKQVLLITQDGRVIVGQLRGFDTAGSIILSQCIERIYSAEDGVEELPLGLYIVRGDAIALIGEMDVEKDKAIDHSSVRAEPLPEVRHG</sequence>
<dbReference type="Pfam" id="PF01423">
    <property type="entry name" value="LSM"/>
    <property type="match status" value="1"/>
</dbReference>
<dbReference type="InterPro" id="IPR034103">
    <property type="entry name" value="Lsm8"/>
</dbReference>
<dbReference type="OrthoDB" id="10263346at2759"/>
<keyword evidence="3 9" id="KW-0507">mRNA processing</keyword>
<dbReference type="FunCoup" id="A0A066WK37">
    <property type="interactions" value="414"/>
</dbReference>
<dbReference type="PROSITE" id="PS52002">
    <property type="entry name" value="SM"/>
    <property type="match status" value="1"/>
</dbReference>
<dbReference type="EMBL" id="JMSN01000005">
    <property type="protein sequence ID" value="KDN52928.1"/>
    <property type="molecule type" value="Genomic_DNA"/>
</dbReference>
<evidence type="ECO:0000256" key="8">
    <source>
        <dbReference type="ARBA" id="ARBA00023274"/>
    </source>
</evidence>
<dbReference type="GO" id="GO:0000398">
    <property type="term" value="P:mRNA splicing, via spliceosome"/>
    <property type="evidence" value="ECO:0007669"/>
    <property type="project" value="UniProtKB-UniRule"/>
</dbReference>
<dbReference type="GO" id="GO:0071011">
    <property type="term" value="C:precatalytic spliceosome"/>
    <property type="evidence" value="ECO:0007669"/>
    <property type="project" value="TreeGrafter"/>
</dbReference>
<gene>
    <name evidence="9" type="primary">LSM8</name>
    <name evidence="11" type="ORF">K437DRAFT_132640</name>
</gene>
<protein>
    <recommendedName>
        <fullName evidence="9">LSM2-LSM8 complex subunit LSM8</fullName>
    </recommendedName>
</protein>
<keyword evidence="6 9" id="KW-0508">mRNA splicing</keyword>
<keyword evidence="8 9" id="KW-0687">Ribonucleoprotein</keyword>
<reference evidence="11 12" key="1">
    <citation type="submission" date="2014-05" db="EMBL/GenBank/DDBJ databases">
        <title>Draft genome sequence of a rare smut relative, Tilletiaria anomala UBC 951.</title>
        <authorList>
            <consortium name="DOE Joint Genome Institute"/>
            <person name="Toome M."/>
            <person name="Kuo A."/>
            <person name="Henrissat B."/>
            <person name="Lipzen A."/>
            <person name="Tritt A."/>
            <person name="Yoshinaga Y."/>
            <person name="Zane M."/>
            <person name="Barry K."/>
            <person name="Grigoriev I.V."/>
            <person name="Spatafora J.W."/>
            <person name="Aimea M.C."/>
        </authorList>
    </citation>
    <scope>NUCLEOTIDE SEQUENCE [LARGE SCALE GENOMIC DNA]</scope>
    <source>
        <strain evidence="11 12">UBC 951</strain>
    </source>
</reference>
<evidence type="ECO:0000256" key="4">
    <source>
        <dbReference type="ARBA" id="ARBA00022728"/>
    </source>
</evidence>
<dbReference type="Gene3D" id="2.30.30.100">
    <property type="match status" value="1"/>
</dbReference>
<dbReference type="SMART" id="SM00651">
    <property type="entry name" value="Sm"/>
    <property type="match status" value="1"/>
</dbReference>
<dbReference type="AlphaFoldDB" id="A0A066WK37"/>
<evidence type="ECO:0000256" key="7">
    <source>
        <dbReference type="ARBA" id="ARBA00023242"/>
    </source>
</evidence>
<dbReference type="InterPro" id="IPR044642">
    <property type="entry name" value="PTHR15588"/>
</dbReference>
<evidence type="ECO:0000256" key="3">
    <source>
        <dbReference type="ARBA" id="ARBA00022664"/>
    </source>
</evidence>
<proteinExistence type="inferred from homology"/>
<dbReference type="RefSeq" id="XP_013245767.1">
    <property type="nucleotide sequence ID" value="XM_013390313.1"/>
</dbReference>
<keyword evidence="7 9" id="KW-0539">Nucleus</keyword>
<comment type="subunit">
    <text evidence="9">LSm subunits form a heteromer with a doughnut shape.</text>
</comment>
<dbReference type="GeneID" id="25261476"/>
<keyword evidence="5 9" id="KW-0694">RNA-binding</keyword>
<dbReference type="FunFam" id="2.30.30.100:FF:000027">
    <property type="entry name" value="U6 snRNA-associated Sm-like protein LSm8"/>
    <property type="match status" value="1"/>
</dbReference>
<dbReference type="PANTHER" id="PTHR15588">
    <property type="entry name" value="LSM1"/>
    <property type="match status" value="1"/>
</dbReference>
<dbReference type="Proteomes" id="UP000027361">
    <property type="component" value="Unassembled WGS sequence"/>
</dbReference>
<organism evidence="11 12">
    <name type="scientific">Tilletiaria anomala (strain ATCC 24038 / CBS 436.72 / UBC 951)</name>
    <dbReference type="NCBI Taxonomy" id="1037660"/>
    <lineage>
        <taxon>Eukaryota</taxon>
        <taxon>Fungi</taxon>
        <taxon>Dikarya</taxon>
        <taxon>Basidiomycota</taxon>
        <taxon>Ustilaginomycotina</taxon>
        <taxon>Exobasidiomycetes</taxon>
        <taxon>Georgefischeriales</taxon>
        <taxon>Tilletiariaceae</taxon>
        <taxon>Tilletiaria</taxon>
    </lineage>
</organism>
<evidence type="ECO:0000256" key="1">
    <source>
        <dbReference type="ARBA" id="ARBA00004123"/>
    </source>
</evidence>
<dbReference type="GO" id="GO:0005688">
    <property type="term" value="C:U6 snRNP"/>
    <property type="evidence" value="ECO:0007669"/>
    <property type="project" value="UniProtKB-UniRule"/>
</dbReference>
<dbReference type="STRING" id="1037660.A0A066WK37"/>
<keyword evidence="12" id="KW-1185">Reference proteome</keyword>
<evidence type="ECO:0000313" key="11">
    <source>
        <dbReference type="EMBL" id="KDN52928.1"/>
    </source>
</evidence>
<evidence type="ECO:0000256" key="9">
    <source>
        <dbReference type="RuleBase" id="RU365048"/>
    </source>
</evidence>
<evidence type="ECO:0000259" key="10">
    <source>
        <dbReference type="PROSITE" id="PS52002"/>
    </source>
</evidence>
<dbReference type="GO" id="GO:0003729">
    <property type="term" value="F:mRNA binding"/>
    <property type="evidence" value="ECO:0007669"/>
    <property type="project" value="TreeGrafter"/>
</dbReference>
<dbReference type="SUPFAM" id="SSF50182">
    <property type="entry name" value="Sm-like ribonucleoproteins"/>
    <property type="match status" value="1"/>
</dbReference>
<dbReference type="OMA" id="AACDQTT"/>
<comment type="caution">
    <text evidence="11">The sequence shown here is derived from an EMBL/GenBank/DDBJ whole genome shotgun (WGS) entry which is preliminary data.</text>
</comment>
<dbReference type="InterPro" id="IPR010920">
    <property type="entry name" value="LSM_dom_sf"/>
</dbReference>
<feature type="domain" description="Sm" evidence="10">
    <location>
        <begin position="1"/>
        <end position="75"/>
    </location>
</feature>
<dbReference type="CDD" id="cd01727">
    <property type="entry name" value="LSm8"/>
    <property type="match status" value="1"/>
</dbReference>
<keyword evidence="4 9" id="KW-0747">Spliceosome</keyword>
<dbReference type="InParanoid" id="A0A066WK37"/>
<accession>A0A066WK37</accession>
<dbReference type="HOGENOM" id="CLU_076902_8_1_1"/>
<comment type="subcellular location">
    <subcellularLocation>
        <location evidence="1 9">Nucleus</location>
    </subcellularLocation>
</comment>
<evidence type="ECO:0000256" key="5">
    <source>
        <dbReference type="ARBA" id="ARBA00022884"/>
    </source>
</evidence>
<evidence type="ECO:0000256" key="6">
    <source>
        <dbReference type="ARBA" id="ARBA00023187"/>
    </source>
</evidence>
<comment type="function">
    <text evidence="9">Plays role in pre-mRNA splicing as component of the U4/U6-U5 tri-snRNP complex that is involved in spliceosome assembly, and as component of the precatalytic spliceosome (spliceosome B complex). The heptameric LSM2-8 complex binds specifically to the 3'-terminal U-tract of U6 snRNA.</text>
</comment>
<evidence type="ECO:0000256" key="2">
    <source>
        <dbReference type="ARBA" id="ARBA00006850"/>
    </source>
</evidence>
<dbReference type="InterPro" id="IPR047575">
    <property type="entry name" value="Sm"/>
</dbReference>
<evidence type="ECO:0000313" key="12">
    <source>
        <dbReference type="Proteomes" id="UP000027361"/>
    </source>
</evidence>
<dbReference type="PANTHER" id="PTHR15588:SF9">
    <property type="entry name" value="U6 SNRNA-ASSOCIATED SM-LIKE PROTEIN LSM8"/>
    <property type="match status" value="1"/>
</dbReference>
<comment type="similarity">
    <text evidence="2 9">Belongs to the snRNP Sm proteins family.</text>
</comment>
<dbReference type="GO" id="GO:0046540">
    <property type="term" value="C:U4/U6 x U5 tri-snRNP complex"/>
    <property type="evidence" value="ECO:0007669"/>
    <property type="project" value="UniProtKB-UniRule"/>
</dbReference>
<name>A0A066WK37_TILAU</name>
<dbReference type="InterPro" id="IPR001163">
    <property type="entry name" value="Sm_dom_euk/arc"/>
</dbReference>